<keyword evidence="2" id="KW-1185">Reference proteome</keyword>
<reference evidence="1 2" key="1">
    <citation type="submission" date="2019-03" db="EMBL/GenBank/DDBJ databases">
        <title>First draft genome of Liparis tanakae, snailfish: a comprehensive survey of snailfish specific genes.</title>
        <authorList>
            <person name="Kim W."/>
            <person name="Song I."/>
            <person name="Jeong J.-H."/>
            <person name="Kim D."/>
            <person name="Kim S."/>
            <person name="Ryu S."/>
            <person name="Song J.Y."/>
            <person name="Lee S.K."/>
        </authorList>
    </citation>
    <scope>NUCLEOTIDE SEQUENCE [LARGE SCALE GENOMIC DNA]</scope>
    <source>
        <tissue evidence="1">Muscle</tissue>
    </source>
</reference>
<evidence type="ECO:0000313" key="1">
    <source>
        <dbReference type="EMBL" id="TNN84447.1"/>
    </source>
</evidence>
<comment type="caution">
    <text evidence="1">The sequence shown here is derived from an EMBL/GenBank/DDBJ whole genome shotgun (WGS) entry which is preliminary data.</text>
</comment>
<sequence>MQPTAAACEKRSWIGEQRTVHMEGREDHPPGLSDAEKGVRLSAEVRSSLDNSYILLEDGSDTRTHRQGPAAQSDAPELLAQCWSLCCLHGLFVNSDLSFATYYAEAEADQFNLFVCGLEAETCTDEPYRAERLAGDRRHQQRRDSCCLVERRFGVEEEDCRWLCSGSSGCAVDQRSFWDDSKWRAGGDCWRMQFHPLQLGET</sequence>
<dbReference type="AlphaFoldDB" id="A0A4Z2J358"/>
<evidence type="ECO:0000313" key="2">
    <source>
        <dbReference type="Proteomes" id="UP000314294"/>
    </source>
</evidence>
<dbReference type="Proteomes" id="UP000314294">
    <property type="component" value="Unassembled WGS sequence"/>
</dbReference>
<organism evidence="1 2">
    <name type="scientific">Liparis tanakae</name>
    <name type="common">Tanaka's snailfish</name>
    <dbReference type="NCBI Taxonomy" id="230148"/>
    <lineage>
        <taxon>Eukaryota</taxon>
        <taxon>Metazoa</taxon>
        <taxon>Chordata</taxon>
        <taxon>Craniata</taxon>
        <taxon>Vertebrata</taxon>
        <taxon>Euteleostomi</taxon>
        <taxon>Actinopterygii</taxon>
        <taxon>Neopterygii</taxon>
        <taxon>Teleostei</taxon>
        <taxon>Neoteleostei</taxon>
        <taxon>Acanthomorphata</taxon>
        <taxon>Eupercaria</taxon>
        <taxon>Perciformes</taxon>
        <taxon>Cottioidei</taxon>
        <taxon>Cottales</taxon>
        <taxon>Liparidae</taxon>
        <taxon>Liparis</taxon>
    </lineage>
</organism>
<dbReference type="EMBL" id="SRLO01000027">
    <property type="protein sequence ID" value="TNN84447.1"/>
    <property type="molecule type" value="Genomic_DNA"/>
</dbReference>
<protein>
    <submittedName>
        <fullName evidence="1">Uncharacterized protein</fullName>
    </submittedName>
</protein>
<gene>
    <name evidence="1" type="ORF">EYF80_005440</name>
</gene>
<proteinExistence type="predicted"/>
<name>A0A4Z2J358_9TELE</name>
<accession>A0A4Z2J358</accession>